<dbReference type="OrthoDB" id="573986at2"/>
<reference evidence="1" key="2">
    <citation type="journal article" date="2019" name="Genome Biol. Evol.">
        <title>Day and night: Metabolic profiles and evolutionary relationships of six axenic non-marine cyanobacteria.</title>
        <authorList>
            <person name="Will S.E."/>
            <person name="Henke P."/>
            <person name="Boedeker C."/>
            <person name="Huang S."/>
            <person name="Brinkmann H."/>
            <person name="Rohde M."/>
            <person name="Jarek M."/>
            <person name="Friedl T."/>
            <person name="Seufert S."/>
            <person name="Schumacher M."/>
            <person name="Overmann J."/>
            <person name="Neumann-Schaal M."/>
            <person name="Petersen J."/>
        </authorList>
    </citation>
    <scope>NUCLEOTIDE SEQUENCE [LARGE SCALE GENOMIC DNA]</scope>
    <source>
        <strain evidence="1">PCC 7102</strain>
    </source>
</reference>
<protein>
    <submittedName>
        <fullName evidence="1">Uncharacterized protein</fullName>
    </submittedName>
</protein>
<dbReference type="RefSeq" id="WP_127080973.1">
    <property type="nucleotide sequence ID" value="NZ_RSCL01000005.1"/>
</dbReference>
<organism evidence="1 2">
    <name type="scientific">Dulcicalothrix desertica PCC 7102</name>
    <dbReference type="NCBI Taxonomy" id="232991"/>
    <lineage>
        <taxon>Bacteria</taxon>
        <taxon>Bacillati</taxon>
        <taxon>Cyanobacteriota</taxon>
        <taxon>Cyanophyceae</taxon>
        <taxon>Nostocales</taxon>
        <taxon>Calotrichaceae</taxon>
        <taxon>Dulcicalothrix</taxon>
    </lineage>
</organism>
<gene>
    <name evidence="1" type="ORF">DSM106972_023920</name>
</gene>
<evidence type="ECO:0000313" key="2">
    <source>
        <dbReference type="Proteomes" id="UP000271624"/>
    </source>
</evidence>
<name>A0A3S1B8W3_9CYAN</name>
<evidence type="ECO:0000313" key="1">
    <source>
        <dbReference type="EMBL" id="RUT07131.1"/>
    </source>
</evidence>
<dbReference type="EMBL" id="RSCL01000005">
    <property type="protein sequence ID" value="RUT07131.1"/>
    <property type="molecule type" value="Genomic_DNA"/>
</dbReference>
<dbReference type="AlphaFoldDB" id="A0A3S1B8W3"/>
<accession>A0A3S1B8W3</accession>
<keyword evidence="2" id="KW-1185">Reference proteome</keyword>
<sequence length="107" mass="12652">MSNNSFIRPVYYLPIERKSDRWCFLHGEVFWNPLNLPIPQSIEVLLWCFRTSISEVIEHLRSINNAAPGYYLANVLHKKYYYCGTEWDDIRTKLMDLGIGKPEPNLM</sequence>
<comment type="caution">
    <text evidence="1">The sequence shown here is derived from an EMBL/GenBank/DDBJ whole genome shotgun (WGS) entry which is preliminary data.</text>
</comment>
<dbReference type="Proteomes" id="UP000271624">
    <property type="component" value="Unassembled WGS sequence"/>
</dbReference>
<proteinExistence type="predicted"/>
<reference evidence="1" key="1">
    <citation type="submission" date="2018-12" db="EMBL/GenBank/DDBJ databases">
        <authorList>
            <person name="Will S."/>
            <person name="Neumann-Schaal M."/>
            <person name="Henke P."/>
        </authorList>
    </citation>
    <scope>NUCLEOTIDE SEQUENCE</scope>
    <source>
        <strain evidence="1">PCC 7102</strain>
    </source>
</reference>